<feature type="region of interest" description="Disordered" evidence="1">
    <location>
        <begin position="1"/>
        <end position="134"/>
    </location>
</feature>
<organism evidence="2">
    <name type="scientific">uncultured Thermomicrobiales bacterium</name>
    <dbReference type="NCBI Taxonomy" id="1645740"/>
    <lineage>
        <taxon>Bacteria</taxon>
        <taxon>Pseudomonadati</taxon>
        <taxon>Thermomicrobiota</taxon>
        <taxon>Thermomicrobia</taxon>
        <taxon>Thermomicrobiales</taxon>
        <taxon>environmental samples</taxon>
    </lineage>
</organism>
<proteinExistence type="predicted"/>
<feature type="compositionally biased region" description="Pro residues" evidence="1">
    <location>
        <begin position="47"/>
        <end position="58"/>
    </location>
</feature>
<evidence type="ECO:0000313" key="2">
    <source>
        <dbReference type="EMBL" id="CAA9542796.1"/>
    </source>
</evidence>
<evidence type="ECO:0000256" key="1">
    <source>
        <dbReference type="SAM" id="MobiDB-lite"/>
    </source>
</evidence>
<feature type="compositionally biased region" description="Low complexity" evidence="1">
    <location>
        <begin position="116"/>
        <end position="128"/>
    </location>
</feature>
<dbReference type="AlphaFoldDB" id="A0A6J4U7X8"/>
<feature type="compositionally biased region" description="Low complexity" evidence="1">
    <location>
        <begin position="1"/>
        <end position="24"/>
    </location>
</feature>
<name>A0A6J4U7X8_9BACT</name>
<protein>
    <submittedName>
        <fullName evidence="2">Uncharacterized protein</fullName>
    </submittedName>
</protein>
<sequence length="134" mass="13277">MTAASRGAPRGRGTATGASAGASWRRGHRCRRGSRDRVAVPSVATSPRPPVPGGPPYAPRRSPGDRWGPRAAGPPPAPAGSVPDPLTSGPGPGRARPPAFPDSPEQSGPALSGIRANAGASPGAPAAGFSRLRA</sequence>
<accession>A0A6J4U7X8</accession>
<dbReference type="EMBL" id="CADCWG010000063">
    <property type="protein sequence ID" value="CAA9542796.1"/>
    <property type="molecule type" value="Genomic_DNA"/>
</dbReference>
<reference evidence="2" key="1">
    <citation type="submission" date="2020-02" db="EMBL/GenBank/DDBJ databases">
        <authorList>
            <person name="Meier V. D."/>
        </authorList>
    </citation>
    <scope>NUCLEOTIDE SEQUENCE</scope>
    <source>
        <strain evidence="2">AVDCRST_MAG49</strain>
    </source>
</reference>
<gene>
    <name evidence="2" type="ORF">AVDCRST_MAG49-1032</name>
</gene>